<evidence type="ECO:0000313" key="1">
    <source>
        <dbReference type="EMBL" id="MCT2563705.1"/>
    </source>
</evidence>
<accession>A0ABT2IYM0</accession>
<reference evidence="1 2" key="1">
    <citation type="submission" date="2022-09" db="EMBL/GenBank/DDBJ databases">
        <title>Chryseobacterium oleae sp.nov., isolated from the inter-root soil of Pyrola calliantha H. Andr. in Tibet.</title>
        <authorList>
            <person name="Li Z."/>
        </authorList>
    </citation>
    <scope>NUCLEOTIDE SEQUENCE [LARGE SCALE GENOMIC DNA]</scope>
    <source>
        <strain evidence="2">pc1-10</strain>
    </source>
</reference>
<sequence>MRNTVLSSVFLFFLFTFSKGQQQAAVYCSKGNSEFISPVSVEKDSVFLIRDNDKKELWGILKEHNGAFLMLFHKASLNGNYKLRPVKITSRIFAFSDVKPGDISFGRGMVLRKRFCR</sequence>
<name>A0ABT2IYM0_9FLAO</name>
<protein>
    <submittedName>
        <fullName evidence="1">Uncharacterized protein</fullName>
    </submittedName>
</protein>
<dbReference type="RefSeq" id="WP_259840254.1">
    <property type="nucleotide sequence ID" value="NZ_JAOAMU010000006.1"/>
</dbReference>
<keyword evidence="2" id="KW-1185">Reference proteome</keyword>
<proteinExistence type="predicted"/>
<organism evidence="1 2">
    <name type="scientific">Chryseobacterium herbae</name>
    <dbReference type="NCBI Taxonomy" id="2976476"/>
    <lineage>
        <taxon>Bacteria</taxon>
        <taxon>Pseudomonadati</taxon>
        <taxon>Bacteroidota</taxon>
        <taxon>Flavobacteriia</taxon>
        <taxon>Flavobacteriales</taxon>
        <taxon>Weeksellaceae</taxon>
        <taxon>Chryseobacterium group</taxon>
        <taxon>Chryseobacterium</taxon>
    </lineage>
</organism>
<dbReference type="Proteomes" id="UP001525566">
    <property type="component" value="Unassembled WGS sequence"/>
</dbReference>
<dbReference type="EMBL" id="JAOAMU010000006">
    <property type="protein sequence ID" value="MCT2563705.1"/>
    <property type="molecule type" value="Genomic_DNA"/>
</dbReference>
<comment type="caution">
    <text evidence="1">The sequence shown here is derived from an EMBL/GenBank/DDBJ whole genome shotgun (WGS) entry which is preliminary data.</text>
</comment>
<gene>
    <name evidence="1" type="ORF">N0B48_17590</name>
</gene>
<evidence type="ECO:0000313" key="2">
    <source>
        <dbReference type="Proteomes" id="UP001525566"/>
    </source>
</evidence>